<keyword evidence="3" id="KW-1185">Reference proteome</keyword>
<protein>
    <recommendedName>
        <fullName evidence="1">YgjP-like metallopeptidase domain-containing protein</fullName>
    </recommendedName>
</protein>
<proteinExistence type="predicted"/>
<reference evidence="2 3" key="1">
    <citation type="submission" date="2020-08" db="EMBL/GenBank/DDBJ databases">
        <title>Genomic Encyclopedia of Type Strains, Phase IV (KMG-IV): sequencing the most valuable type-strain genomes for metagenomic binning, comparative biology and taxonomic classification.</title>
        <authorList>
            <person name="Goeker M."/>
        </authorList>
    </citation>
    <scope>NUCLEOTIDE SEQUENCE [LARGE SCALE GENOMIC DNA]</scope>
    <source>
        <strain evidence="2 3">DSM 26189</strain>
    </source>
</reference>
<dbReference type="EMBL" id="JACIDT010000011">
    <property type="protein sequence ID" value="MBB3927300.1"/>
    <property type="molecule type" value="Genomic_DNA"/>
</dbReference>
<evidence type="ECO:0000313" key="3">
    <source>
        <dbReference type="Proteomes" id="UP000571950"/>
    </source>
</evidence>
<dbReference type="InterPro" id="IPR002725">
    <property type="entry name" value="YgjP-like_metallopeptidase"/>
</dbReference>
<dbReference type="Gene3D" id="3.30.2010.10">
    <property type="entry name" value="Metalloproteases ('zincins'), catalytic domain"/>
    <property type="match status" value="1"/>
</dbReference>
<dbReference type="Proteomes" id="UP000571950">
    <property type="component" value="Unassembled WGS sequence"/>
</dbReference>
<dbReference type="Pfam" id="PF01863">
    <property type="entry name" value="YgjP-like"/>
    <property type="match status" value="1"/>
</dbReference>
<evidence type="ECO:0000313" key="2">
    <source>
        <dbReference type="EMBL" id="MBB3927300.1"/>
    </source>
</evidence>
<accession>A0A7W6FQT6</accession>
<evidence type="ECO:0000259" key="1">
    <source>
        <dbReference type="Pfam" id="PF01863"/>
    </source>
</evidence>
<dbReference type="InterPro" id="IPR053136">
    <property type="entry name" value="UTP_pyrophosphatase-like"/>
</dbReference>
<dbReference type="PANTHER" id="PTHR30399:SF1">
    <property type="entry name" value="UTP PYROPHOSPHATASE"/>
    <property type="match status" value="1"/>
</dbReference>
<feature type="domain" description="YgjP-like metallopeptidase" evidence="1">
    <location>
        <begin position="36"/>
        <end position="227"/>
    </location>
</feature>
<dbReference type="PANTHER" id="PTHR30399">
    <property type="entry name" value="UNCHARACTERIZED PROTEIN YGJP"/>
    <property type="match status" value="1"/>
</dbReference>
<dbReference type="CDD" id="cd07344">
    <property type="entry name" value="M48_yhfN_like"/>
    <property type="match status" value="1"/>
</dbReference>
<comment type="caution">
    <text evidence="2">The sequence shown here is derived from an EMBL/GenBank/DDBJ whole genome shotgun (WGS) entry which is preliminary data.</text>
</comment>
<sequence length="236" mass="26030">MSSAKSEAFLTVDGAPVPVLVRRYAQARGYRLRYDPTHGRLLLSVPARGGLKAALSWAQTQEGWVRGQIGKAPDLLFLQPGALVPVEGVERLVRWDRAFARTPRLDGGELRVGGPEEQVGPRLLRWLRAHALDVLTRETLVIAAREALRVASVKIGDPRSRWGSCATDGTIRYSWRLILAPPEVRLATVAHEVAHLLHMDHSPAFHAAHARLLGSDPAPARRWLRAHGAALHRVRA</sequence>
<organism evidence="2 3">
    <name type="scientific">Sphingobium jiangsuense</name>
    <dbReference type="NCBI Taxonomy" id="870476"/>
    <lineage>
        <taxon>Bacteria</taxon>
        <taxon>Pseudomonadati</taxon>
        <taxon>Pseudomonadota</taxon>
        <taxon>Alphaproteobacteria</taxon>
        <taxon>Sphingomonadales</taxon>
        <taxon>Sphingomonadaceae</taxon>
        <taxon>Sphingobium</taxon>
    </lineage>
</organism>
<name>A0A7W6FQT6_9SPHN</name>
<dbReference type="RefSeq" id="WP_188072805.1">
    <property type="nucleotide sequence ID" value="NZ_BSPS01000015.1"/>
</dbReference>
<dbReference type="AlphaFoldDB" id="A0A7W6FQT6"/>
<gene>
    <name evidence="2" type="ORF">GGR43_003029</name>
</gene>